<dbReference type="EMBL" id="JADEWL010000043">
    <property type="protein sequence ID" value="MBE9213847.1"/>
    <property type="molecule type" value="Genomic_DNA"/>
</dbReference>
<reference evidence="1" key="1">
    <citation type="submission" date="2020-10" db="EMBL/GenBank/DDBJ databases">
        <authorList>
            <person name="Castelo-Branco R."/>
            <person name="Eusebio N."/>
            <person name="Adriana R."/>
            <person name="Vieira A."/>
            <person name="Brugerolle De Fraissinette N."/>
            <person name="Rezende De Castro R."/>
            <person name="Schneider M.P."/>
            <person name="Vasconcelos V."/>
            <person name="Leao P.N."/>
        </authorList>
    </citation>
    <scope>NUCLEOTIDE SEQUENCE</scope>
    <source>
        <strain evidence="1">LEGE 06105</strain>
    </source>
</reference>
<evidence type="ECO:0000313" key="1">
    <source>
        <dbReference type="EMBL" id="MBE9213847.1"/>
    </source>
</evidence>
<dbReference type="InterPro" id="IPR035069">
    <property type="entry name" value="TTHA1013/TTHA0281-like"/>
</dbReference>
<dbReference type="SUPFAM" id="SSF143100">
    <property type="entry name" value="TTHA1013/TTHA0281-like"/>
    <property type="match status" value="1"/>
</dbReference>
<name>A0A8J7K297_9CYAN</name>
<dbReference type="Gene3D" id="3.30.160.250">
    <property type="match status" value="1"/>
</dbReference>
<protein>
    <submittedName>
        <fullName evidence="1">Type II toxin-antitoxin system HicB family antitoxin</fullName>
    </submittedName>
</protein>
<dbReference type="AlphaFoldDB" id="A0A8J7K297"/>
<keyword evidence="2" id="KW-1185">Reference proteome</keyword>
<comment type="caution">
    <text evidence="1">The sequence shown here is derived from an EMBL/GenBank/DDBJ whole genome shotgun (WGS) entry which is preliminary data.</text>
</comment>
<accession>A0A8J7K297</accession>
<organism evidence="1 2">
    <name type="scientific">Plectonema cf. radiosum LEGE 06105</name>
    <dbReference type="NCBI Taxonomy" id="945769"/>
    <lineage>
        <taxon>Bacteria</taxon>
        <taxon>Bacillati</taxon>
        <taxon>Cyanobacteriota</taxon>
        <taxon>Cyanophyceae</taxon>
        <taxon>Oscillatoriophycideae</taxon>
        <taxon>Oscillatoriales</taxon>
        <taxon>Microcoleaceae</taxon>
        <taxon>Plectonema</taxon>
    </lineage>
</organism>
<evidence type="ECO:0000313" key="2">
    <source>
        <dbReference type="Proteomes" id="UP000620559"/>
    </source>
</evidence>
<gene>
    <name evidence="1" type="ORF">IQ247_14430</name>
</gene>
<dbReference type="RefSeq" id="WP_193921099.1">
    <property type="nucleotide sequence ID" value="NZ_JADEWL010000043.1"/>
</dbReference>
<proteinExistence type="predicted"/>
<dbReference type="Proteomes" id="UP000620559">
    <property type="component" value="Unassembled WGS sequence"/>
</dbReference>
<sequence length="88" mass="10090">MDFYTVILRQSAGYWVALCLENGIVGQGDNQENAIAKLKEAIESFEEVYNAEDNIYQVSIPIPELHDFLTVEEQKSDVDVYELRKVYA</sequence>